<dbReference type="CDD" id="cd11524">
    <property type="entry name" value="SYLF"/>
    <property type="match status" value="1"/>
</dbReference>
<reference evidence="3" key="1">
    <citation type="submission" date="2021-03" db="EMBL/GenBank/DDBJ databases">
        <title>Ottowia sp. 27C isolated from the cloaca of a Giant Asian pond turtle (Heosemys grandis).</title>
        <authorList>
            <person name="Spergser J."/>
            <person name="Busse H.-J."/>
        </authorList>
    </citation>
    <scope>NUCLEOTIDE SEQUENCE</scope>
    <source>
        <strain evidence="3">27C</strain>
    </source>
</reference>
<evidence type="ECO:0000313" key="3">
    <source>
        <dbReference type="EMBL" id="QTD44084.1"/>
    </source>
</evidence>
<keyword evidence="1" id="KW-0732">Signal</keyword>
<dbReference type="EMBL" id="CP071796">
    <property type="protein sequence ID" value="QTD44084.1"/>
    <property type="molecule type" value="Genomic_DNA"/>
</dbReference>
<evidence type="ECO:0000256" key="1">
    <source>
        <dbReference type="SAM" id="SignalP"/>
    </source>
</evidence>
<feature type="domain" description="Ysc84 actin-binding" evidence="2">
    <location>
        <begin position="107"/>
        <end position="189"/>
    </location>
</feature>
<dbReference type="InterPro" id="IPR007461">
    <property type="entry name" value="Ysc84_actin-binding"/>
</dbReference>
<feature type="signal peptide" evidence="1">
    <location>
        <begin position="1"/>
        <end position="23"/>
    </location>
</feature>
<dbReference type="AlphaFoldDB" id="A0A975CH46"/>
<organism evidence="3 4">
    <name type="scientific">Ottowia testudinis</name>
    <dbReference type="NCBI Taxonomy" id="2816950"/>
    <lineage>
        <taxon>Bacteria</taxon>
        <taxon>Pseudomonadati</taxon>
        <taxon>Pseudomonadota</taxon>
        <taxon>Betaproteobacteria</taxon>
        <taxon>Burkholderiales</taxon>
        <taxon>Comamonadaceae</taxon>
        <taxon>Ottowia</taxon>
    </lineage>
</organism>
<keyword evidence="4" id="KW-1185">Reference proteome</keyword>
<name>A0A975CH46_9BURK</name>
<feature type="chain" id="PRO_5037539056" evidence="1">
    <location>
        <begin position="24"/>
        <end position="194"/>
    </location>
</feature>
<dbReference type="RefSeq" id="WP_208007506.1">
    <property type="nucleotide sequence ID" value="NZ_CP071796.1"/>
</dbReference>
<accession>A0A975CH46</accession>
<dbReference type="Proteomes" id="UP000663903">
    <property type="component" value="Chromosome"/>
</dbReference>
<evidence type="ECO:0000313" key="4">
    <source>
        <dbReference type="Proteomes" id="UP000663903"/>
    </source>
</evidence>
<sequence length="194" mass="19432">MNKMKLRGIGLAVALGLGSIAMVGCTTTPAGSEASGPTARAAMDRDADATLSRLYSTVPGTREMVQRAAGVLVFPAVVGGSFVVGAEHGRGALREGGRTTGYYSTTAGSIGFQAGGQSKAVVYVFNTAEALQKFKNSNGWTAGADATVAVGKIGANGSVDTETVKQAVSSFILTNVGLEAGAAVGAAKVTRISL</sequence>
<proteinExistence type="predicted"/>
<dbReference type="KEGG" id="otd:J1M35_13195"/>
<gene>
    <name evidence="3" type="ORF">J1M35_13195</name>
</gene>
<protein>
    <submittedName>
        <fullName evidence="3">Twin-arginine translocation pathway signal</fullName>
    </submittedName>
</protein>
<dbReference type="PROSITE" id="PS51257">
    <property type="entry name" value="PROKAR_LIPOPROTEIN"/>
    <property type="match status" value="1"/>
</dbReference>
<evidence type="ECO:0000259" key="2">
    <source>
        <dbReference type="Pfam" id="PF04366"/>
    </source>
</evidence>
<dbReference type="Pfam" id="PF04366">
    <property type="entry name" value="Ysc84"/>
    <property type="match status" value="1"/>
</dbReference>